<dbReference type="AlphaFoldDB" id="M7W2Q9"/>
<accession>M7W2Q9</accession>
<sequence length="64" mass="7361">MNNQCSIETPSFTRSSNPILLGDEEEINYQSVYNEYTNGIISSLVPMEETPCIRMEETPLIRFD</sequence>
<dbReference type="VEuPathDB" id="AmoebaDB:KM1_183770"/>
<reference evidence="1 2" key="1">
    <citation type="submission" date="2013-01" db="EMBL/GenBank/DDBJ databases">
        <authorList>
            <person name="Inman J."/>
            <person name="Zafar N."/>
            <person name="Lorenzi H."/>
            <person name="Caler E."/>
        </authorList>
    </citation>
    <scope>NUCLEOTIDE SEQUENCE [LARGE SCALE GENOMIC DNA]</scope>
    <source>
        <strain evidence="1 2">HM-3:IMSS</strain>
    </source>
</reference>
<name>M7W2Q9_ENTHI</name>
<dbReference type="Proteomes" id="UP000030780">
    <property type="component" value="Unassembled WGS sequence"/>
</dbReference>
<proteinExistence type="predicted"/>
<evidence type="ECO:0000313" key="2">
    <source>
        <dbReference type="Proteomes" id="UP000030780"/>
    </source>
</evidence>
<gene>
    <name evidence="1" type="ORF">KM1_183770</name>
</gene>
<organism evidence="1 2">
    <name type="scientific">Entamoeba histolytica HM-3:IMSS</name>
    <dbReference type="NCBI Taxonomy" id="885315"/>
    <lineage>
        <taxon>Eukaryota</taxon>
        <taxon>Amoebozoa</taxon>
        <taxon>Evosea</taxon>
        <taxon>Archamoebae</taxon>
        <taxon>Mastigamoebida</taxon>
        <taxon>Entamoebidae</taxon>
        <taxon>Entamoeba</taxon>
    </lineage>
</organism>
<evidence type="ECO:0000313" key="1">
    <source>
        <dbReference type="EMBL" id="EMS12005.1"/>
    </source>
</evidence>
<protein>
    <submittedName>
        <fullName evidence="1">Uncharacterized protein</fullName>
    </submittedName>
</protein>
<dbReference type="EMBL" id="KB638578">
    <property type="protein sequence ID" value="EMS12005.1"/>
    <property type="molecule type" value="Genomic_DNA"/>
</dbReference>